<dbReference type="SUPFAM" id="SSF46689">
    <property type="entry name" value="Homeodomain-like"/>
    <property type="match status" value="2"/>
</dbReference>
<protein>
    <submittedName>
        <fullName evidence="5">DNA gyrase inhibitor</fullName>
    </submittedName>
</protein>
<evidence type="ECO:0000313" key="5">
    <source>
        <dbReference type="EMBL" id="MPM56508.1"/>
    </source>
</evidence>
<dbReference type="EMBL" id="VSSQ01015788">
    <property type="protein sequence ID" value="MPM56508.1"/>
    <property type="molecule type" value="Genomic_DNA"/>
</dbReference>
<evidence type="ECO:0000256" key="2">
    <source>
        <dbReference type="ARBA" id="ARBA00023125"/>
    </source>
</evidence>
<dbReference type="PROSITE" id="PS01124">
    <property type="entry name" value="HTH_ARAC_FAMILY_2"/>
    <property type="match status" value="1"/>
</dbReference>
<dbReference type="Gene3D" id="1.10.10.60">
    <property type="entry name" value="Homeodomain-like"/>
    <property type="match status" value="2"/>
</dbReference>
<dbReference type="Pfam" id="PF12833">
    <property type="entry name" value="HTH_18"/>
    <property type="match status" value="1"/>
</dbReference>
<comment type="caution">
    <text evidence="5">The sequence shown here is derived from an EMBL/GenBank/DDBJ whole genome shotgun (WGS) entry which is preliminary data.</text>
</comment>
<dbReference type="SMART" id="SM00342">
    <property type="entry name" value="HTH_ARAC"/>
    <property type="match status" value="1"/>
</dbReference>
<sequence length="341" mass="39493">MTKITKMARYAKKHLKRFYSFAINHYAMDYKELSKQEYTARINRVMDYIGQNIDKSIDLSVMADIASFSPYHFHRIFACIVGETPNNFLSRIKLEKAAQLLQDNEKMVITDIAFQCGFNNVSSFSRSFKAYFGVNAKEFRLQGKAIFIKNGIRYSKNCKALSKIGKNNQQVNEQFCNVELNELIMMDKKIEIKQMPELQLIYCRHMGAFNQIGHAYEKLFKWAIPRGLVTPETKTVTVYRDDPAITSIEKVRQDASLIVTTDVKVEGEIGKATVKAGKYAVGHFEIRETEFEQAWNTMCLWLTESGYEPDDACTYELYHNDYNKHPEHKFIVDICIPVKLL</sequence>
<keyword evidence="1" id="KW-0805">Transcription regulation</keyword>
<dbReference type="PANTHER" id="PTHR40055:SF1">
    <property type="entry name" value="TRANSCRIPTIONAL REGULATOR YGIV-RELATED"/>
    <property type="match status" value="1"/>
</dbReference>
<dbReference type="GO" id="GO:0043565">
    <property type="term" value="F:sequence-specific DNA binding"/>
    <property type="evidence" value="ECO:0007669"/>
    <property type="project" value="InterPro"/>
</dbReference>
<proteinExistence type="predicted"/>
<dbReference type="SMART" id="SM00871">
    <property type="entry name" value="AraC_E_bind"/>
    <property type="match status" value="1"/>
</dbReference>
<feature type="domain" description="HTH araC/xylS-type" evidence="4">
    <location>
        <begin position="43"/>
        <end position="142"/>
    </location>
</feature>
<dbReference type="InterPro" id="IPR020449">
    <property type="entry name" value="Tscrpt_reg_AraC-type_HTH"/>
</dbReference>
<keyword evidence="3" id="KW-0804">Transcription</keyword>
<evidence type="ECO:0000259" key="4">
    <source>
        <dbReference type="PROSITE" id="PS01124"/>
    </source>
</evidence>
<dbReference type="InterPro" id="IPR018060">
    <property type="entry name" value="HTH_AraC"/>
</dbReference>
<evidence type="ECO:0000256" key="1">
    <source>
        <dbReference type="ARBA" id="ARBA00023015"/>
    </source>
</evidence>
<dbReference type="InterPro" id="IPR010499">
    <property type="entry name" value="AraC_E-bd"/>
</dbReference>
<dbReference type="InterPro" id="IPR029442">
    <property type="entry name" value="GyrI-like"/>
</dbReference>
<keyword evidence="2" id="KW-0238">DNA-binding</keyword>
<gene>
    <name evidence="5" type="primary">sbmC_7</name>
    <name evidence="5" type="ORF">SDC9_103314</name>
</gene>
<dbReference type="InterPro" id="IPR009057">
    <property type="entry name" value="Homeodomain-like_sf"/>
</dbReference>
<accession>A0A645AUR4</accession>
<dbReference type="Pfam" id="PF06445">
    <property type="entry name" value="GyrI-like"/>
    <property type="match status" value="1"/>
</dbReference>
<dbReference type="PANTHER" id="PTHR40055">
    <property type="entry name" value="TRANSCRIPTIONAL REGULATOR YGIV-RELATED"/>
    <property type="match status" value="1"/>
</dbReference>
<dbReference type="InterPro" id="IPR050908">
    <property type="entry name" value="SmbC-like"/>
</dbReference>
<dbReference type="PROSITE" id="PS00041">
    <property type="entry name" value="HTH_ARAC_FAMILY_1"/>
    <property type="match status" value="1"/>
</dbReference>
<organism evidence="5">
    <name type="scientific">bioreactor metagenome</name>
    <dbReference type="NCBI Taxonomy" id="1076179"/>
    <lineage>
        <taxon>unclassified sequences</taxon>
        <taxon>metagenomes</taxon>
        <taxon>ecological metagenomes</taxon>
    </lineage>
</organism>
<dbReference type="PRINTS" id="PR00032">
    <property type="entry name" value="HTHARAC"/>
</dbReference>
<dbReference type="GO" id="GO:0003700">
    <property type="term" value="F:DNA-binding transcription factor activity"/>
    <property type="evidence" value="ECO:0007669"/>
    <property type="project" value="InterPro"/>
</dbReference>
<dbReference type="InterPro" id="IPR018062">
    <property type="entry name" value="HTH_AraC-typ_CS"/>
</dbReference>
<dbReference type="AlphaFoldDB" id="A0A645AUR4"/>
<reference evidence="5" key="1">
    <citation type="submission" date="2019-08" db="EMBL/GenBank/DDBJ databases">
        <authorList>
            <person name="Kucharzyk K."/>
            <person name="Murdoch R.W."/>
            <person name="Higgins S."/>
            <person name="Loffler F."/>
        </authorList>
    </citation>
    <scope>NUCLEOTIDE SEQUENCE</scope>
</reference>
<dbReference type="SUPFAM" id="SSF55136">
    <property type="entry name" value="Probable bacterial effector-binding domain"/>
    <property type="match status" value="1"/>
</dbReference>
<dbReference type="InterPro" id="IPR011256">
    <property type="entry name" value="Reg_factor_effector_dom_sf"/>
</dbReference>
<evidence type="ECO:0000256" key="3">
    <source>
        <dbReference type="ARBA" id="ARBA00023163"/>
    </source>
</evidence>
<name>A0A645AUR4_9ZZZZ</name>
<dbReference type="Gene3D" id="3.20.80.10">
    <property type="entry name" value="Regulatory factor, effector binding domain"/>
    <property type="match status" value="1"/>
</dbReference>